<evidence type="ECO:0000313" key="2">
    <source>
        <dbReference type="Proteomes" id="UP000231134"/>
    </source>
</evidence>
<reference evidence="1 2" key="1">
    <citation type="submission" date="2017-11" db="EMBL/GenBank/DDBJ databases">
        <title>Animal gut microbial communities from fecal samples from Wisconsin, USA.</title>
        <authorList>
            <person name="Neumann A."/>
        </authorList>
    </citation>
    <scope>NUCLEOTIDE SEQUENCE [LARGE SCALE GENOMIC DNA]</scope>
    <source>
        <strain evidence="1 2">UWS3</strain>
    </source>
</reference>
<name>A0A2M9A7Z5_9BACT</name>
<evidence type="ECO:0000313" key="1">
    <source>
        <dbReference type="EMBL" id="PJJ41822.1"/>
    </source>
</evidence>
<evidence type="ECO:0008006" key="3">
    <source>
        <dbReference type="Google" id="ProtNLM"/>
    </source>
</evidence>
<keyword evidence="2" id="KW-1185">Reference proteome</keyword>
<organism evidence="1 2">
    <name type="scientific">Hallerella succinigenes</name>
    <dbReference type="NCBI Taxonomy" id="1896222"/>
    <lineage>
        <taxon>Bacteria</taxon>
        <taxon>Pseudomonadati</taxon>
        <taxon>Fibrobacterota</taxon>
        <taxon>Fibrobacteria</taxon>
        <taxon>Fibrobacterales</taxon>
        <taxon>Fibrobacteraceae</taxon>
        <taxon>Hallerella</taxon>
    </lineage>
</organism>
<sequence>MMSDVFVIGAGCSVPYGFPTGAMLMQKLKNFDYGTKFPRKNYSDGDIFLVDLYQEHFGYSSTDNKIEYQSEYAMVLPYPEHEKLYNQLMGAIVLPFSQSVRNSMMVSTDEFLKNRLGQKQNEQADFGKRLIAYEILKAEQASRLGNIDWIQHLLSRIDQQSNWEEILKQTLFLTFNYDRVLEYCIFLYLTSDKQYSDADAHAFIKDMKIFHVNGFIGPLEKIPFGAVENGKYQEIAKGMETVWEKRQNRNESEKEKYQDFLKNAERVYFMGFSYIPDNLESIGIPRGAEIIRNAKVYATAMGLSPQNRLRISTYLDLKDFEKRNEAEEMPEIEVRRTPFMTDIMYRQEYEKQERVAKKQIRSRRIRYENRILKDASAVDLILDYYTLP</sequence>
<accession>A0A2M9A7Z5</accession>
<dbReference type="EMBL" id="PGEX01000001">
    <property type="protein sequence ID" value="PJJ41822.1"/>
    <property type="molecule type" value="Genomic_DNA"/>
</dbReference>
<comment type="caution">
    <text evidence="1">The sequence shown here is derived from an EMBL/GenBank/DDBJ whole genome shotgun (WGS) entry which is preliminary data.</text>
</comment>
<dbReference type="OrthoDB" id="7060209at2"/>
<dbReference type="RefSeq" id="WP_100425745.1">
    <property type="nucleotide sequence ID" value="NZ_PGEX01000001.1"/>
</dbReference>
<protein>
    <recommendedName>
        <fullName evidence="3">SIR2-like domain-containing protein</fullName>
    </recommendedName>
</protein>
<dbReference type="Proteomes" id="UP000231134">
    <property type="component" value="Unassembled WGS sequence"/>
</dbReference>
<dbReference type="AlphaFoldDB" id="A0A2M9A7Z5"/>
<gene>
    <name evidence="1" type="ORF">BGX16_1824</name>
</gene>
<proteinExistence type="predicted"/>